<dbReference type="PANTHER" id="PTHR31836">
    <property type="match status" value="1"/>
</dbReference>
<evidence type="ECO:0000313" key="4">
    <source>
        <dbReference type="EMBL" id="CAK0786073.1"/>
    </source>
</evidence>
<evidence type="ECO:0000256" key="1">
    <source>
        <dbReference type="ARBA" id="ARBA00022729"/>
    </source>
</evidence>
<dbReference type="Gene3D" id="2.60.40.760">
    <property type="entry name" value="Expansin, cellulose-binding-like domain"/>
    <property type="match status" value="1"/>
</dbReference>
<dbReference type="AlphaFoldDB" id="A0AAV1IJG8"/>
<comment type="caution">
    <text evidence="4">The sequence shown here is derived from an EMBL/GenBank/DDBJ whole genome shotgun (WGS) entry which is preliminary data.</text>
</comment>
<dbReference type="InterPro" id="IPR036749">
    <property type="entry name" value="Expansin_CBD_sf"/>
</dbReference>
<accession>A0AAV1IJG8</accession>
<evidence type="ECO:0008006" key="6">
    <source>
        <dbReference type="Google" id="ProtNLM"/>
    </source>
</evidence>
<feature type="region of interest" description="Disordered" evidence="2">
    <location>
        <begin position="376"/>
        <end position="599"/>
    </location>
</feature>
<evidence type="ECO:0000256" key="2">
    <source>
        <dbReference type="SAM" id="MobiDB-lite"/>
    </source>
</evidence>
<dbReference type="Proteomes" id="UP001314263">
    <property type="component" value="Unassembled WGS sequence"/>
</dbReference>
<evidence type="ECO:0000313" key="5">
    <source>
        <dbReference type="Proteomes" id="UP001314263"/>
    </source>
</evidence>
<feature type="compositionally biased region" description="Polar residues" evidence="2">
    <location>
        <begin position="460"/>
        <end position="471"/>
    </location>
</feature>
<feature type="compositionally biased region" description="Low complexity" evidence="2">
    <location>
        <begin position="387"/>
        <end position="452"/>
    </location>
</feature>
<organism evidence="4 5">
    <name type="scientific">Coccomyxa viridis</name>
    <dbReference type="NCBI Taxonomy" id="1274662"/>
    <lineage>
        <taxon>Eukaryota</taxon>
        <taxon>Viridiplantae</taxon>
        <taxon>Chlorophyta</taxon>
        <taxon>core chlorophytes</taxon>
        <taxon>Trebouxiophyceae</taxon>
        <taxon>Trebouxiophyceae incertae sedis</taxon>
        <taxon>Coccomyxaceae</taxon>
        <taxon>Coccomyxa</taxon>
    </lineage>
</organism>
<name>A0AAV1IJG8_9CHLO</name>
<sequence length="599" mass="61700">MLLGLSQLWSLALFCVSLLHQASGDFSYVVVANQDNLQHGDGTFYGHQQDQDSHAACSYSENRAGTMNLTWTTGAAVSLAMNSDQFNGSKACGMCVMYRGVGGGIGVTPISTTSWFMGFVNNICPECERGSLDQDIDGDGRWKIEWYGVPCNVGNTKLEYTFVVKQYYWFELVISNTRIPISAVSVKINGKWLDLRRSVTNTWPYYRENGDWQGNFPMPVRITSALNETLEDTITSQDGNTGKVQFREIPGPAYVSADVPGRGIRPRNAFALKNGVGAVPNIEPIKNATAYGAPGWSNSSTRALSRQIPSTAASTSSVGSIYSASTFQVDDGAQCGGTGGECTARDRGEPTRPCIPGAWPLALCAKSSSTCQPQSEERWACHPSPLGASTASNASSSPSTSPSPGSSSASPGPSASLSASQSPSSSPSSSPSGTPSSSATTSTPASPSSQSAVPYKAESMSGTRQSPSSGSPPVYNLAAGDSPSPSSSSSSPSSSPTSYSASKSSSSPSSGSSSRSGSPSSGSPSYSTPPSSSPTDSSKSATPASGTSSSPSAFSSPSMSYSPGSSSTPSSPSGSPSSRSDSTSPAVASGGRKLRQHLP</sequence>
<dbReference type="InterPro" id="IPR036908">
    <property type="entry name" value="RlpA-like_sf"/>
</dbReference>
<feature type="chain" id="PRO_5043572735" description="Expansin-like EG45 domain-containing protein" evidence="3">
    <location>
        <begin position="25"/>
        <end position="599"/>
    </location>
</feature>
<dbReference type="Gene3D" id="2.40.40.10">
    <property type="entry name" value="RlpA-like domain"/>
    <property type="match status" value="1"/>
</dbReference>
<feature type="signal peptide" evidence="3">
    <location>
        <begin position="1"/>
        <end position="24"/>
    </location>
</feature>
<reference evidence="4 5" key="1">
    <citation type="submission" date="2023-10" db="EMBL/GenBank/DDBJ databases">
        <authorList>
            <person name="Maclean D."/>
            <person name="Macfadyen A."/>
        </authorList>
    </citation>
    <scope>NUCLEOTIDE SEQUENCE [LARGE SCALE GENOMIC DNA]</scope>
</reference>
<dbReference type="InterPro" id="IPR051477">
    <property type="entry name" value="Expansin_CellWall"/>
</dbReference>
<dbReference type="CDD" id="cd22271">
    <property type="entry name" value="DPBB_EXP_N-like"/>
    <property type="match status" value="1"/>
</dbReference>
<dbReference type="SUPFAM" id="SSF50685">
    <property type="entry name" value="Barwin-like endoglucanases"/>
    <property type="match status" value="1"/>
</dbReference>
<keyword evidence="5" id="KW-1185">Reference proteome</keyword>
<gene>
    <name evidence="4" type="ORF">CVIRNUC_009286</name>
</gene>
<protein>
    <recommendedName>
        <fullName evidence="6">Expansin-like EG45 domain-containing protein</fullName>
    </recommendedName>
</protein>
<evidence type="ECO:0000256" key="3">
    <source>
        <dbReference type="SAM" id="SignalP"/>
    </source>
</evidence>
<dbReference type="PANTHER" id="PTHR31836:SF21">
    <property type="entry name" value="EXPANSIN-LIKE PROTEIN 7"/>
    <property type="match status" value="1"/>
</dbReference>
<keyword evidence="1 3" id="KW-0732">Signal</keyword>
<proteinExistence type="predicted"/>
<feature type="compositionally biased region" description="Low complexity" evidence="2">
    <location>
        <begin position="479"/>
        <end position="589"/>
    </location>
</feature>
<dbReference type="EMBL" id="CAUYUE010000013">
    <property type="protein sequence ID" value="CAK0786073.1"/>
    <property type="molecule type" value="Genomic_DNA"/>
</dbReference>